<organism evidence="1 2">
    <name type="scientific">Candidatus Merdicola faecigallinarum</name>
    <dbReference type="NCBI Taxonomy" id="2840862"/>
    <lineage>
        <taxon>Bacteria</taxon>
        <taxon>Bacillati</taxon>
        <taxon>Bacillota</taxon>
        <taxon>Clostridia</taxon>
        <taxon>Candidatus Merdicola</taxon>
    </lineage>
</organism>
<dbReference type="SUPFAM" id="SSF55811">
    <property type="entry name" value="Nudix"/>
    <property type="match status" value="1"/>
</dbReference>
<dbReference type="Gene3D" id="3.90.79.10">
    <property type="entry name" value="Nucleoside Triphosphate Pyrophosphohydrolase"/>
    <property type="match status" value="1"/>
</dbReference>
<dbReference type="EMBL" id="DVNH01000010">
    <property type="protein sequence ID" value="HIU51239.1"/>
    <property type="molecule type" value="Genomic_DNA"/>
</dbReference>
<evidence type="ECO:0008006" key="3">
    <source>
        <dbReference type="Google" id="ProtNLM"/>
    </source>
</evidence>
<evidence type="ECO:0000313" key="1">
    <source>
        <dbReference type="EMBL" id="HIU51239.1"/>
    </source>
</evidence>
<reference evidence="1" key="2">
    <citation type="journal article" date="2021" name="PeerJ">
        <title>Extensive microbial diversity within the chicken gut microbiome revealed by metagenomics and culture.</title>
        <authorList>
            <person name="Gilroy R."/>
            <person name="Ravi A."/>
            <person name="Getino M."/>
            <person name="Pursley I."/>
            <person name="Horton D.L."/>
            <person name="Alikhan N.F."/>
            <person name="Baker D."/>
            <person name="Gharbi K."/>
            <person name="Hall N."/>
            <person name="Watson M."/>
            <person name="Adriaenssens E.M."/>
            <person name="Foster-Nyarko E."/>
            <person name="Jarju S."/>
            <person name="Secka A."/>
            <person name="Antonio M."/>
            <person name="Oren A."/>
            <person name="Chaudhuri R.R."/>
            <person name="La Ragione R."/>
            <person name="Hildebrand F."/>
            <person name="Pallen M.J."/>
        </authorList>
    </citation>
    <scope>NUCLEOTIDE SEQUENCE</scope>
    <source>
        <strain evidence="1">CHK195-15760</strain>
    </source>
</reference>
<reference evidence="1" key="1">
    <citation type="submission" date="2020-10" db="EMBL/GenBank/DDBJ databases">
        <authorList>
            <person name="Gilroy R."/>
        </authorList>
    </citation>
    <scope>NUCLEOTIDE SEQUENCE</scope>
    <source>
        <strain evidence="1">CHK195-15760</strain>
    </source>
</reference>
<accession>A0A9D1M025</accession>
<protein>
    <recommendedName>
        <fullName evidence="3">Nudix hydrolase domain-containing protein</fullName>
    </recommendedName>
</protein>
<proteinExistence type="predicted"/>
<sequence>MEIADKTLNKVRGAEAIVIHNGNVVLGMQKPQRWYELENGKRAAIIKTLGGQKEEDDGESSKKTILREISEELKGIDFTKMKITKHPIFSKEVRMGEMNPFERDSDLSMHADFYLLNITDDRKIQPDDLPALVEIPLDDFLELDFDRVDRLDHLQKYVIENKENTQTLPQYYAFMVPKEVKDFLKTLFKRKEEEERE</sequence>
<dbReference type="AlphaFoldDB" id="A0A9D1M025"/>
<name>A0A9D1M025_9FIRM</name>
<comment type="caution">
    <text evidence="1">The sequence shown here is derived from an EMBL/GenBank/DDBJ whole genome shotgun (WGS) entry which is preliminary data.</text>
</comment>
<dbReference type="InterPro" id="IPR015797">
    <property type="entry name" value="NUDIX_hydrolase-like_dom_sf"/>
</dbReference>
<gene>
    <name evidence="1" type="ORF">IAB70_01225</name>
</gene>
<evidence type="ECO:0000313" key="2">
    <source>
        <dbReference type="Proteomes" id="UP000824093"/>
    </source>
</evidence>
<dbReference type="Proteomes" id="UP000824093">
    <property type="component" value="Unassembled WGS sequence"/>
</dbReference>